<dbReference type="Pfam" id="PF00893">
    <property type="entry name" value="Multi_Drug_Res"/>
    <property type="match status" value="1"/>
</dbReference>
<evidence type="ECO:0000256" key="4">
    <source>
        <dbReference type="ARBA" id="ARBA00022692"/>
    </source>
</evidence>
<feature type="transmembrane region" description="Helical" evidence="9">
    <location>
        <begin position="88"/>
        <end position="107"/>
    </location>
</feature>
<evidence type="ECO:0000256" key="5">
    <source>
        <dbReference type="ARBA" id="ARBA00022989"/>
    </source>
</evidence>
<dbReference type="SUPFAM" id="SSF103481">
    <property type="entry name" value="Multidrug resistance efflux transporter EmrE"/>
    <property type="match status" value="1"/>
</dbReference>
<dbReference type="FunFam" id="1.10.3730.20:FF:000001">
    <property type="entry name" value="Quaternary ammonium compound resistance transporter SugE"/>
    <property type="match status" value="1"/>
</dbReference>
<dbReference type="InterPro" id="IPR037185">
    <property type="entry name" value="EmrE-like"/>
</dbReference>
<evidence type="ECO:0000256" key="3">
    <source>
        <dbReference type="ARBA" id="ARBA00022475"/>
    </source>
</evidence>
<keyword evidence="3" id="KW-1003">Cell membrane</keyword>
<keyword evidence="5 9" id="KW-1133">Transmembrane helix</keyword>
<feature type="transmembrane region" description="Helical" evidence="9">
    <location>
        <begin position="33"/>
        <end position="51"/>
    </location>
</feature>
<comment type="similarity">
    <text evidence="7 8">Belongs to the drug/metabolite transporter (DMT) superfamily. Small multidrug resistance (SMR) (TC 2.A.7.1) family.</text>
</comment>
<accession>A0A6L5JYB1</accession>
<protein>
    <submittedName>
        <fullName evidence="10">QacE family quaternary ammonium compound efflux SMR transporter</fullName>
    </submittedName>
</protein>
<dbReference type="GO" id="GO:1990961">
    <property type="term" value="P:xenobiotic detoxification by transmembrane export across the plasma membrane"/>
    <property type="evidence" value="ECO:0007669"/>
    <property type="project" value="UniProtKB-ARBA"/>
</dbReference>
<evidence type="ECO:0000256" key="9">
    <source>
        <dbReference type="SAM" id="Phobius"/>
    </source>
</evidence>
<proteinExistence type="inferred from homology"/>
<keyword evidence="2" id="KW-0813">Transport</keyword>
<dbReference type="OrthoDB" id="9808638at2"/>
<dbReference type="AlphaFoldDB" id="A0A6L5JYB1"/>
<dbReference type="GO" id="GO:0005886">
    <property type="term" value="C:plasma membrane"/>
    <property type="evidence" value="ECO:0007669"/>
    <property type="project" value="UniProtKB-SubCell"/>
</dbReference>
<evidence type="ECO:0000256" key="1">
    <source>
        <dbReference type="ARBA" id="ARBA00004651"/>
    </source>
</evidence>
<dbReference type="GO" id="GO:0015220">
    <property type="term" value="F:choline transmembrane transporter activity"/>
    <property type="evidence" value="ECO:0007669"/>
    <property type="project" value="TreeGrafter"/>
</dbReference>
<comment type="subcellular location">
    <subcellularLocation>
        <location evidence="1 8">Cell membrane</location>
        <topology evidence="1 8">Multi-pass membrane protein</topology>
    </subcellularLocation>
</comment>
<organism evidence="10 11">
    <name type="scientific">Rhodocyclus tenuis</name>
    <name type="common">Rhodospirillum tenue</name>
    <dbReference type="NCBI Taxonomy" id="1066"/>
    <lineage>
        <taxon>Bacteria</taxon>
        <taxon>Pseudomonadati</taxon>
        <taxon>Pseudomonadota</taxon>
        <taxon>Betaproteobacteria</taxon>
        <taxon>Rhodocyclales</taxon>
        <taxon>Rhodocyclaceae</taxon>
        <taxon>Rhodocyclus</taxon>
    </lineage>
</organism>
<gene>
    <name evidence="10" type="ORF">GHK24_11120</name>
</gene>
<evidence type="ECO:0000256" key="6">
    <source>
        <dbReference type="ARBA" id="ARBA00023136"/>
    </source>
</evidence>
<keyword evidence="6 9" id="KW-0472">Membrane</keyword>
<sequence length="113" mass="11647">MSGPSPYVLLGIAIVAEVIGTSALKATEGFTRPWPSLLVLLGYGVAFYCLSRTLETIPVGISYAIWSGVGIALVSLVGVALYGQRLDLPAMAGMALIIAGVVVINLFSSAAPH</sequence>
<dbReference type="GO" id="GO:0015199">
    <property type="term" value="F:amino-acid betaine transmembrane transporter activity"/>
    <property type="evidence" value="ECO:0007669"/>
    <property type="project" value="TreeGrafter"/>
</dbReference>
<evidence type="ECO:0000256" key="8">
    <source>
        <dbReference type="RuleBase" id="RU003942"/>
    </source>
</evidence>
<evidence type="ECO:0000313" key="11">
    <source>
        <dbReference type="Proteomes" id="UP000480275"/>
    </source>
</evidence>
<dbReference type="InterPro" id="IPR045324">
    <property type="entry name" value="Small_multidrug_res"/>
</dbReference>
<dbReference type="GO" id="GO:0015297">
    <property type="term" value="F:antiporter activity"/>
    <property type="evidence" value="ECO:0007669"/>
    <property type="project" value="TreeGrafter"/>
</dbReference>
<dbReference type="InterPro" id="IPR000390">
    <property type="entry name" value="Small_drug/metabolite_transptr"/>
</dbReference>
<evidence type="ECO:0000256" key="7">
    <source>
        <dbReference type="ARBA" id="ARBA00038032"/>
    </source>
</evidence>
<dbReference type="PANTHER" id="PTHR30561:SF1">
    <property type="entry name" value="MULTIDRUG TRANSPORTER EMRE"/>
    <property type="match status" value="1"/>
</dbReference>
<evidence type="ECO:0000313" key="10">
    <source>
        <dbReference type="EMBL" id="MQY52323.1"/>
    </source>
</evidence>
<dbReference type="Gene3D" id="1.10.3730.20">
    <property type="match status" value="1"/>
</dbReference>
<keyword evidence="4 8" id="KW-0812">Transmembrane</keyword>
<evidence type="ECO:0000256" key="2">
    <source>
        <dbReference type="ARBA" id="ARBA00022448"/>
    </source>
</evidence>
<feature type="transmembrane region" description="Helical" evidence="9">
    <location>
        <begin position="63"/>
        <end position="82"/>
    </location>
</feature>
<reference evidence="10 11" key="1">
    <citation type="submission" date="2019-10" db="EMBL/GenBank/DDBJ databases">
        <title>Whole-genome sequence of the purple nonsulfur photosynthetic bacterium Rhodocyclus tenuis.</title>
        <authorList>
            <person name="Kyndt J.A."/>
            <person name="Meyer T.E."/>
        </authorList>
    </citation>
    <scope>NUCLEOTIDE SEQUENCE [LARGE SCALE GENOMIC DNA]</scope>
    <source>
        <strain evidence="10 11">DSM 110</strain>
    </source>
</reference>
<comment type="caution">
    <text evidence="10">The sequence shown here is derived from an EMBL/GenBank/DDBJ whole genome shotgun (WGS) entry which is preliminary data.</text>
</comment>
<dbReference type="PANTHER" id="PTHR30561">
    <property type="entry name" value="SMR FAMILY PROTON-DEPENDENT DRUG EFFLUX TRANSPORTER SUGE"/>
    <property type="match status" value="1"/>
</dbReference>
<feature type="transmembrane region" description="Helical" evidence="9">
    <location>
        <begin position="7"/>
        <end position="27"/>
    </location>
</feature>
<dbReference type="EMBL" id="WIXJ01000008">
    <property type="protein sequence ID" value="MQY52323.1"/>
    <property type="molecule type" value="Genomic_DNA"/>
</dbReference>
<name>A0A6L5JYB1_RHOTE</name>
<dbReference type="Proteomes" id="UP000480275">
    <property type="component" value="Unassembled WGS sequence"/>
</dbReference>
<dbReference type="GO" id="GO:0031460">
    <property type="term" value="P:glycine betaine transport"/>
    <property type="evidence" value="ECO:0007669"/>
    <property type="project" value="TreeGrafter"/>
</dbReference>